<evidence type="ECO:0000313" key="2">
    <source>
        <dbReference type="EMBL" id="MBR7744699.1"/>
    </source>
</evidence>
<gene>
    <name evidence="2" type="ORF">KC207_15485</name>
</gene>
<dbReference type="AlphaFoldDB" id="A0A941D9Q9"/>
<keyword evidence="3" id="KW-1185">Reference proteome</keyword>
<evidence type="ECO:0000256" key="1">
    <source>
        <dbReference type="SAM" id="Phobius"/>
    </source>
</evidence>
<keyword evidence="1" id="KW-0472">Membrane</keyword>
<proteinExistence type="predicted"/>
<sequence length="80" mass="8295">MSSARRPRFLPFIVTGAVIGFLVGALLASGGWFAEPEPSTLQGTYGPSAAVGYLGLIGAGLFALLAALVALAVDWWSRRS</sequence>
<keyword evidence="1" id="KW-0812">Transmembrane</keyword>
<comment type="caution">
    <text evidence="2">The sequence shown here is derived from an EMBL/GenBank/DDBJ whole genome shotgun (WGS) entry which is preliminary data.</text>
</comment>
<feature type="transmembrane region" description="Helical" evidence="1">
    <location>
        <begin position="12"/>
        <end position="33"/>
    </location>
</feature>
<evidence type="ECO:0000313" key="3">
    <source>
        <dbReference type="Proteomes" id="UP000677016"/>
    </source>
</evidence>
<dbReference type="RefSeq" id="WP_211604215.1">
    <property type="nucleotide sequence ID" value="NZ_JAGSNF010000022.1"/>
</dbReference>
<keyword evidence="1" id="KW-1133">Transmembrane helix</keyword>
<reference evidence="2" key="1">
    <citation type="submission" date="2021-04" db="EMBL/GenBank/DDBJ databases">
        <title>Phycicoccus avicenniae sp. nov., a novel endophytic actinomycetes isolated from branch of Avicennia mariana.</title>
        <authorList>
            <person name="Tuo L."/>
        </authorList>
    </citation>
    <scope>NUCLEOTIDE SEQUENCE</scope>
    <source>
        <strain evidence="2">BSK3Z-2</strain>
    </source>
</reference>
<feature type="transmembrane region" description="Helical" evidence="1">
    <location>
        <begin position="53"/>
        <end position="76"/>
    </location>
</feature>
<organism evidence="2 3">
    <name type="scientific">Phycicoccus avicenniae</name>
    <dbReference type="NCBI Taxonomy" id="2828860"/>
    <lineage>
        <taxon>Bacteria</taxon>
        <taxon>Bacillati</taxon>
        <taxon>Actinomycetota</taxon>
        <taxon>Actinomycetes</taxon>
        <taxon>Micrococcales</taxon>
        <taxon>Intrasporangiaceae</taxon>
        <taxon>Phycicoccus</taxon>
    </lineage>
</organism>
<name>A0A941D9Q9_9MICO</name>
<accession>A0A941D9Q9</accession>
<dbReference type="EMBL" id="JAGSNF010000022">
    <property type="protein sequence ID" value="MBR7744699.1"/>
    <property type="molecule type" value="Genomic_DNA"/>
</dbReference>
<protein>
    <submittedName>
        <fullName evidence="2">Uncharacterized protein</fullName>
    </submittedName>
</protein>
<dbReference type="Proteomes" id="UP000677016">
    <property type="component" value="Unassembled WGS sequence"/>
</dbReference>